<feature type="domain" description="Peptidase S1" evidence="8">
    <location>
        <begin position="74"/>
        <end position="306"/>
    </location>
</feature>
<keyword evidence="2 6" id="KW-0645">Protease</keyword>
<dbReference type="InterPro" id="IPR018114">
    <property type="entry name" value="TRYPSIN_HIS"/>
</dbReference>
<dbReference type="PANTHER" id="PTHR24252">
    <property type="entry name" value="ACROSIN-RELATED"/>
    <property type="match status" value="1"/>
</dbReference>
<evidence type="ECO:0000256" key="1">
    <source>
        <dbReference type="ARBA" id="ARBA00007664"/>
    </source>
</evidence>
<dbReference type="Pfam" id="PF00089">
    <property type="entry name" value="Trypsin"/>
    <property type="match status" value="1"/>
</dbReference>
<evidence type="ECO:0000313" key="10">
    <source>
        <dbReference type="Proteomes" id="UP001249851"/>
    </source>
</evidence>
<feature type="region of interest" description="Disordered" evidence="7">
    <location>
        <begin position="32"/>
        <end position="84"/>
    </location>
</feature>
<dbReference type="InterPro" id="IPR043504">
    <property type="entry name" value="Peptidase_S1_PA_chymotrypsin"/>
</dbReference>
<dbReference type="InterPro" id="IPR009003">
    <property type="entry name" value="Peptidase_S1_PA"/>
</dbReference>
<proteinExistence type="inferred from homology"/>
<gene>
    <name evidence="9" type="ORF">P5673_018079</name>
</gene>
<keyword evidence="3 6" id="KW-0378">Hydrolase</keyword>
<sequence>MVTFEGIRGPDWQGDIAIDEVSIKGCGGGGGEGGVGSIGGGGGCGTPPLPNTPPPPPTGAPPTRGCGIRPSSRIVGGTDAKPGDWPWQGMLRTSSGFPYCGGTLVTPEWLVTAAHCIETQTASSVFVRLGAYRRRENVGTEQDFSVIKIIKHPSYNNPKRYSHDIALLKLDKPAALDRNVALACLPQNVAAPGDNTKCWITGWGRLSSGGGTPDKLQQASVPIAGRDRCDKAYPRRIHDSMICAGLDQGGIDSCQGDSGGPMVCENGGRYYLQGVTSWGYGCASPGKFGVYAKVKFLLTWINDEMRNN</sequence>
<dbReference type="EMBL" id="JARQWQ010000040">
    <property type="protein sequence ID" value="KAK2559444.1"/>
    <property type="molecule type" value="Genomic_DNA"/>
</dbReference>
<dbReference type="PRINTS" id="PR00722">
    <property type="entry name" value="CHYMOTRYPSIN"/>
</dbReference>
<dbReference type="FunFam" id="2.40.10.10:FF:000077">
    <property type="entry name" value="Predicted protein"/>
    <property type="match status" value="1"/>
</dbReference>
<evidence type="ECO:0000256" key="3">
    <source>
        <dbReference type="ARBA" id="ARBA00022801"/>
    </source>
</evidence>
<evidence type="ECO:0000259" key="8">
    <source>
        <dbReference type="PROSITE" id="PS50240"/>
    </source>
</evidence>
<protein>
    <submittedName>
        <fullName evidence="9">CUB and peptidase domain-containing protein 1</fullName>
    </submittedName>
</protein>
<dbReference type="SMART" id="SM00020">
    <property type="entry name" value="Tryp_SPc"/>
    <property type="match status" value="1"/>
</dbReference>
<dbReference type="InterPro" id="IPR001254">
    <property type="entry name" value="Trypsin_dom"/>
</dbReference>
<dbReference type="Gene3D" id="2.40.10.10">
    <property type="entry name" value="Trypsin-like serine proteases"/>
    <property type="match status" value="1"/>
</dbReference>
<keyword evidence="10" id="KW-1185">Reference proteome</keyword>
<evidence type="ECO:0000256" key="6">
    <source>
        <dbReference type="RuleBase" id="RU363034"/>
    </source>
</evidence>
<dbReference type="Proteomes" id="UP001249851">
    <property type="component" value="Unassembled WGS sequence"/>
</dbReference>
<dbReference type="SUPFAM" id="SSF50494">
    <property type="entry name" value="Trypsin-like serine proteases"/>
    <property type="match status" value="1"/>
</dbReference>
<keyword evidence="4 6" id="KW-0720">Serine protease</keyword>
<accession>A0AAD9V316</accession>
<dbReference type="InterPro" id="IPR001314">
    <property type="entry name" value="Peptidase_S1A"/>
</dbReference>
<evidence type="ECO:0000313" key="9">
    <source>
        <dbReference type="EMBL" id="KAK2559444.1"/>
    </source>
</evidence>
<dbReference type="PANTHER" id="PTHR24252:SF7">
    <property type="entry name" value="HYALIN"/>
    <property type="match status" value="1"/>
</dbReference>
<evidence type="ECO:0000256" key="2">
    <source>
        <dbReference type="ARBA" id="ARBA00022670"/>
    </source>
</evidence>
<dbReference type="PROSITE" id="PS00134">
    <property type="entry name" value="TRYPSIN_HIS"/>
    <property type="match status" value="1"/>
</dbReference>
<dbReference type="GO" id="GO:0004252">
    <property type="term" value="F:serine-type endopeptidase activity"/>
    <property type="evidence" value="ECO:0007669"/>
    <property type="project" value="InterPro"/>
</dbReference>
<keyword evidence="5" id="KW-1015">Disulfide bond</keyword>
<name>A0AAD9V316_ACRCE</name>
<evidence type="ECO:0000256" key="5">
    <source>
        <dbReference type="ARBA" id="ARBA00023157"/>
    </source>
</evidence>
<dbReference type="PROSITE" id="PS00135">
    <property type="entry name" value="TRYPSIN_SER"/>
    <property type="match status" value="1"/>
</dbReference>
<comment type="similarity">
    <text evidence="1">Belongs to the peptidase S1 family.</text>
</comment>
<reference evidence="9" key="1">
    <citation type="journal article" date="2023" name="G3 (Bethesda)">
        <title>Whole genome assembly and annotation of the endangered Caribbean coral Acropora cervicornis.</title>
        <authorList>
            <person name="Selwyn J.D."/>
            <person name="Vollmer S.V."/>
        </authorList>
    </citation>
    <scope>NUCLEOTIDE SEQUENCE</scope>
    <source>
        <strain evidence="9">K2</strain>
    </source>
</reference>
<comment type="caution">
    <text evidence="9">The sequence shown here is derived from an EMBL/GenBank/DDBJ whole genome shotgun (WGS) entry which is preliminary data.</text>
</comment>
<reference evidence="9" key="2">
    <citation type="journal article" date="2023" name="Science">
        <title>Genomic signatures of disease resistance in endangered staghorn corals.</title>
        <authorList>
            <person name="Vollmer S.V."/>
            <person name="Selwyn J.D."/>
            <person name="Despard B.A."/>
            <person name="Roesel C.L."/>
        </authorList>
    </citation>
    <scope>NUCLEOTIDE SEQUENCE</scope>
    <source>
        <strain evidence="9">K2</strain>
    </source>
</reference>
<dbReference type="AlphaFoldDB" id="A0AAD9V316"/>
<evidence type="ECO:0000256" key="4">
    <source>
        <dbReference type="ARBA" id="ARBA00022825"/>
    </source>
</evidence>
<dbReference type="CDD" id="cd00190">
    <property type="entry name" value="Tryp_SPc"/>
    <property type="match status" value="1"/>
</dbReference>
<dbReference type="GO" id="GO:0006508">
    <property type="term" value="P:proteolysis"/>
    <property type="evidence" value="ECO:0007669"/>
    <property type="project" value="UniProtKB-KW"/>
</dbReference>
<dbReference type="InterPro" id="IPR033116">
    <property type="entry name" value="TRYPSIN_SER"/>
</dbReference>
<feature type="compositionally biased region" description="Gly residues" evidence="7">
    <location>
        <begin position="32"/>
        <end position="45"/>
    </location>
</feature>
<dbReference type="PROSITE" id="PS50240">
    <property type="entry name" value="TRYPSIN_DOM"/>
    <property type="match status" value="1"/>
</dbReference>
<evidence type="ECO:0000256" key="7">
    <source>
        <dbReference type="SAM" id="MobiDB-lite"/>
    </source>
</evidence>
<organism evidence="9 10">
    <name type="scientific">Acropora cervicornis</name>
    <name type="common">Staghorn coral</name>
    <dbReference type="NCBI Taxonomy" id="6130"/>
    <lineage>
        <taxon>Eukaryota</taxon>
        <taxon>Metazoa</taxon>
        <taxon>Cnidaria</taxon>
        <taxon>Anthozoa</taxon>
        <taxon>Hexacorallia</taxon>
        <taxon>Scleractinia</taxon>
        <taxon>Astrocoeniina</taxon>
        <taxon>Acroporidae</taxon>
        <taxon>Acropora</taxon>
    </lineage>
</organism>
<feature type="compositionally biased region" description="Pro residues" evidence="7">
    <location>
        <begin position="47"/>
        <end position="60"/>
    </location>
</feature>